<protein>
    <submittedName>
        <fullName evidence="5">Uncharacterized protein</fullName>
    </submittedName>
</protein>
<dbReference type="Pfam" id="PF00249">
    <property type="entry name" value="Myb_DNA-binding"/>
    <property type="match status" value="1"/>
</dbReference>
<dbReference type="InterPro" id="IPR001005">
    <property type="entry name" value="SANT/Myb"/>
</dbReference>
<feature type="domain" description="Myb-like" evidence="2">
    <location>
        <begin position="69"/>
        <end position="135"/>
    </location>
</feature>
<feature type="compositionally biased region" description="Low complexity" evidence="1">
    <location>
        <begin position="333"/>
        <end position="349"/>
    </location>
</feature>
<sequence length="396" mass="44428">MSLRLAIARSRKPVSRVKLTKTGKWSEEEDQKLLKGVRLYGDDWTSIASKIVETRTAAQCISRWARVWSPEEDMGLKRGFNDHGAKFVLFGHGPDALLFRFSSNISPSFRWLLISKLYVPSRTAEECRKRWKLHCSKRSRGSPPLDNQPELTPNCGASSPRGKSRDGAPHCPDLSSTNGHAPEHEKNHKSPLPVVTEDTFACTEIDTSLLDSFDLTPPPLTETLNAFRKREAENLVQIARKLRELHNTSASAMQSRADQLEKHTRMFEEGFSQLDEIQRSLQLVSHQPIPAVPQEKLGHLASAVQSSESRIRALETSLSRLEKQKQGHPSGPYPSASQARAPASMAATSPVPPRPEQRPNVPCHYEPKEYGGLPTHPLYRVYTSPVQQFASFYPRT</sequence>
<proteinExistence type="predicted"/>
<dbReference type="EMBL" id="JBAHYK010000243">
    <property type="protein sequence ID" value="KAL0576151.1"/>
    <property type="molecule type" value="Genomic_DNA"/>
</dbReference>
<dbReference type="SMART" id="SM00717">
    <property type="entry name" value="SANT"/>
    <property type="match status" value="2"/>
</dbReference>
<evidence type="ECO:0000256" key="1">
    <source>
        <dbReference type="SAM" id="MobiDB-lite"/>
    </source>
</evidence>
<dbReference type="Proteomes" id="UP001465976">
    <property type="component" value="Unassembled WGS sequence"/>
</dbReference>
<dbReference type="InterPro" id="IPR009057">
    <property type="entry name" value="Homeodomain-like_sf"/>
</dbReference>
<dbReference type="PANTHER" id="PTHR45614:SF51">
    <property type="entry name" value="MYB-LIKE DNA-BINDING PROTEIN BAS1"/>
    <property type="match status" value="1"/>
</dbReference>
<dbReference type="PANTHER" id="PTHR45614">
    <property type="entry name" value="MYB PROTEIN-RELATED"/>
    <property type="match status" value="1"/>
</dbReference>
<dbReference type="Gene3D" id="1.10.10.60">
    <property type="entry name" value="Homeodomain-like"/>
    <property type="match status" value="2"/>
</dbReference>
<gene>
    <name evidence="5" type="ORF">V5O48_005819</name>
</gene>
<name>A0ABR3FLF3_9AGAR</name>
<accession>A0ABR3FLF3</accession>
<evidence type="ECO:0000313" key="6">
    <source>
        <dbReference type="Proteomes" id="UP001465976"/>
    </source>
</evidence>
<dbReference type="InterPro" id="IPR017884">
    <property type="entry name" value="SANT_dom"/>
</dbReference>
<evidence type="ECO:0000259" key="4">
    <source>
        <dbReference type="PROSITE" id="PS51294"/>
    </source>
</evidence>
<reference evidence="5 6" key="1">
    <citation type="submission" date="2024-02" db="EMBL/GenBank/DDBJ databases">
        <title>A draft genome for the cacao thread blight pathogen Marasmius crinis-equi.</title>
        <authorList>
            <person name="Cohen S.P."/>
            <person name="Baruah I.K."/>
            <person name="Amoako-Attah I."/>
            <person name="Bukari Y."/>
            <person name="Meinhardt L.W."/>
            <person name="Bailey B.A."/>
        </authorList>
    </citation>
    <scope>NUCLEOTIDE SEQUENCE [LARGE SCALE GENOMIC DNA]</scope>
    <source>
        <strain evidence="5 6">GH-76</strain>
    </source>
</reference>
<dbReference type="InterPro" id="IPR050560">
    <property type="entry name" value="MYB_TF"/>
</dbReference>
<evidence type="ECO:0000259" key="2">
    <source>
        <dbReference type="PROSITE" id="PS50090"/>
    </source>
</evidence>
<dbReference type="CDD" id="cd00167">
    <property type="entry name" value="SANT"/>
    <property type="match status" value="2"/>
</dbReference>
<comment type="caution">
    <text evidence="5">The sequence shown here is derived from an EMBL/GenBank/DDBJ whole genome shotgun (WGS) entry which is preliminary data.</text>
</comment>
<feature type="domain" description="Myb-like" evidence="2">
    <location>
        <begin position="21"/>
        <end position="68"/>
    </location>
</feature>
<feature type="region of interest" description="Disordered" evidence="1">
    <location>
        <begin position="137"/>
        <end position="193"/>
    </location>
</feature>
<evidence type="ECO:0000259" key="3">
    <source>
        <dbReference type="PROSITE" id="PS51293"/>
    </source>
</evidence>
<dbReference type="PROSITE" id="PS51294">
    <property type="entry name" value="HTH_MYB"/>
    <property type="match status" value="1"/>
</dbReference>
<dbReference type="SUPFAM" id="SSF46689">
    <property type="entry name" value="Homeodomain-like"/>
    <property type="match status" value="1"/>
</dbReference>
<dbReference type="PROSITE" id="PS50090">
    <property type="entry name" value="MYB_LIKE"/>
    <property type="match status" value="2"/>
</dbReference>
<feature type="domain" description="SANT" evidence="3">
    <location>
        <begin position="24"/>
        <end position="72"/>
    </location>
</feature>
<evidence type="ECO:0000313" key="5">
    <source>
        <dbReference type="EMBL" id="KAL0576151.1"/>
    </source>
</evidence>
<dbReference type="PROSITE" id="PS51293">
    <property type="entry name" value="SANT"/>
    <property type="match status" value="1"/>
</dbReference>
<dbReference type="InterPro" id="IPR017930">
    <property type="entry name" value="Myb_dom"/>
</dbReference>
<feature type="domain" description="HTH myb-type" evidence="4">
    <location>
        <begin position="21"/>
        <end position="72"/>
    </location>
</feature>
<organism evidence="5 6">
    <name type="scientific">Marasmius crinis-equi</name>
    <dbReference type="NCBI Taxonomy" id="585013"/>
    <lineage>
        <taxon>Eukaryota</taxon>
        <taxon>Fungi</taxon>
        <taxon>Dikarya</taxon>
        <taxon>Basidiomycota</taxon>
        <taxon>Agaricomycotina</taxon>
        <taxon>Agaricomycetes</taxon>
        <taxon>Agaricomycetidae</taxon>
        <taxon>Agaricales</taxon>
        <taxon>Marasmiineae</taxon>
        <taxon>Marasmiaceae</taxon>
        <taxon>Marasmius</taxon>
    </lineage>
</organism>
<keyword evidence="6" id="KW-1185">Reference proteome</keyword>
<feature type="region of interest" description="Disordered" evidence="1">
    <location>
        <begin position="320"/>
        <end position="369"/>
    </location>
</feature>